<feature type="region of interest" description="Disordered" evidence="1">
    <location>
        <begin position="1608"/>
        <end position="1653"/>
    </location>
</feature>
<dbReference type="InterPro" id="IPR000719">
    <property type="entry name" value="Prot_kinase_dom"/>
</dbReference>
<feature type="compositionally biased region" description="Polar residues" evidence="1">
    <location>
        <begin position="1859"/>
        <end position="1868"/>
    </location>
</feature>
<feature type="compositionally biased region" description="Basic and acidic residues" evidence="1">
    <location>
        <begin position="35"/>
        <end position="48"/>
    </location>
</feature>
<evidence type="ECO:0000313" key="5">
    <source>
        <dbReference type="WBParaSite" id="HDID_0000772501-mRNA-1"/>
    </source>
</evidence>
<feature type="compositionally biased region" description="Pro residues" evidence="1">
    <location>
        <begin position="1925"/>
        <end position="1935"/>
    </location>
</feature>
<reference evidence="3 4" key="2">
    <citation type="submission" date="2018-11" db="EMBL/GenBank/DDBJ databases">
        <authorList>
            <consortium name="Pathogen Informatics"/>
        </authorList>
    </citation>
    <scope>NUCLEOTIDE SEQUENCE [LARGE SCALE GENOMIC DNA]</scope>
</reference>
<name>A0A0R3SRD4_HYMDI</name>
<feature type="region of interest" description="Disordered" evidence="1">
    <location>
        <begin position="1806"/>
        <end position="1828"/>
    </location>
</feature>
<feature type="region of interest" description="Disordered" evidence="1">
    <location>
        <begin position="705"/>
        <end position="750"/>
    </location>
</feature>
<feature type="compositionally biased region" description="Low complexity" evidence="1">
    <location>
        <begin position="1608"/>
        <end position="1625"/>
    </location>
</feature>
<feature type="compositionally biased region" description="Low complexity" evidence="1">
    <location>
        <begin position="584"/>
        <end position="596"/>
    </location>
</feature>
<feature type="region of interest" description="Disordered" evidence="1">
    <location>
        <begin position="843"/>
        <end position="870"/>
    </location>
</feature>
<dbReference type="InterPro" id="IPR050588">
    <property type="entry name" value="WNK_Ser-Thr_kinase"/>
</dbReference>
<dbReference type="Gene3D" id="1.10.510.10">
    <property type="entry name" value="Transferase(Phosphotransferase) domain 1"/>
    <property type="match status" value="1"/>
</dbReference>
<feature type="compositionally biased region" description="Basic and acidic residues" evidence="1">
    <location>
        <begin position="105"/>
        <end position="118"/>
    </location>
</feature>
<dbReference type="WBParaSite" id="HDID_0000772501-mRNA-1">
    <property type="protein sequence ID" value="HDID_0000772501-mRNA-1"/>
    <property type="gene ID" value="HDID_0000772501"/>
</dbReference>
<dbReference type="InterPro" id="IPR011009">
    <property type="entry name" value="Kinase-like_dom_sf"/>
</dbReference>
<feature type="compositionally biased region" description="Low complexity" evidence="1">
    <location>
        <begin position="2034"/>
        <end position="2079"/>
    </location>
</feature>
<feature type="region of interest" description="Disordered" evidence="1">
    <location>
        <begin position="2389"/>
        <end position="2444"/>
    </location>
</feature>
<dbReference type="InterPro" id="IPR008271">
    <property type="entry name" value="Ser/Thr_kinase_AS"/>
</dbReference>
<evidence type="ECO:0000256" key="1">
    <source>
        <dbReference type="SAM" id="MobiDB-lite"/>
    </source>
</evidence>
<feature type="compositionally biased region" description="Pro residues" evidence="1">
    <location>
        <begin position="2415"/>
        <end position="2432"/>
    </location>
</feature>
<dbReference type="SUPFAM" id="SSF56112">
    <property type="entry name" value="Protein kinase-like (PK-like)"/>
    <property type="match status" value="1"/>
</dbReference>
<reference evidence="5" key="1">
    <citation type="submission" date="2016-04" db="UniProtKB">
        <authorList>
            <consortium name="WormBaseParasite"/>
        </authorList>
    </citation>
    <scope>IDENTIFICATION</scope>
</reference>
<feature type="compositionally biased region" description="Polar residues" evidence="1">
    <location>
        <begin position="705"/>
        <end position="724"/>
    </location>
</feature>
<feature type="region of interest" description="Disordered" evidence="1">
    <location>
        <begin position="1849"/>
        <end position="1869"/>
    </location>
</feature>
<feature type="region of interest" description="Disordered" evidence="1">
    <location>
        <begin position="1055"/>
        <end position="1109"/>
    </location>
</feature>
<dbReference type="PROSITE" id="PS00108">
    <property type="entry name" value="PROTEIN_KINASE_ST"/>
    <property type="match status" value="1"/>
</dbReference>
<feature type="compositionally biased region" description="Low complexity" evidence="1">
    <location>
        <begin position="1909"/>
        <end position="1924"/>
    </location>
</feature>
<gene>
    <name evidence="3" type="ORF">HDID_LOCUS7723</name>
</gene>
<organism evidence="5">
    <name type="scientific">Hymenolepis diminuta</name>
    <name type="common">Rat tapeworm</name>
    <dbReference type="NCBI Taxonomy" id="6216"/>
    <lineage>
        <taxon>Eukaryota</taxon>
        <taxon>Metazoa</taxon>
        <taxon>Spiralia</taxon>
        <taxon>Lophotrochozoa</taxon>
        <taxon>Platyhelminthes</taxon>
        <taxon>Cestoda</taxon>
        <taxon>Eucestoda</taxon>
        <taxon>Cyclophyllidea</taxon>
        <taxon>Hymenolepididae</taxon>
        <taxon>Hymenolepis</taxon>
    </lineage>
</organism>
<dbReference type="GO" id="GO:0004672">
    <property type="term" value="F:protein kinase activity"/>
    <property type="evidence" value="ECO:0007669"/>
    <property type="project" value="InterPro"/>
</dbReference>
<dbReference type="PANTHER" id="PTHR13902">
    <property type="entry name" value="SERINE/THREONINE-PROTEIN KINASE WNK WITH NO LYSINE -RELATED"/>
    <property type="match status" value="1"/>
</dbReference>
<feature type="region of interest" description="Disordered" evidence="1">
    <location>
        <begin position="1"/>
        <end position="81"/>
    </location>
</feature>
<dbReference type="OrthoDB" id="4062651at2759"/>
<dbReference type="PROSITE" id="PS50011">
    <property type="entry name" value="PROTEIN_KINASE_DOM"/>
    <property type="match status" value="1"/>
</dbReference>
<feature type="domain" description="Protein kinase" evidence="2">
    <location>
        <begin position="147"/>
        <end position="424"/>
    </location>
</feature>
<sequence length="2444" mass="263698">MSSDHNEGSQIPQVLPNQETDKKAEGSVPPAPLARTKENRSPSDDRSESSLAASKKVVILDPKGTDSDNDAIEASGASGQNNLTVVDSVEASSITTNDTAASDAAKIKEERKKEKEKKKEQEMLKKYIAEQEAKQRVIGYSKGGRWLKNSVKIGEGGYKFVYRGYDRQDAKNVAWCEFKHEHVDTKEKRQIMFRETEIMLKLNHPNIVQCYDVFREWISEESVDNPIDEKGLIIVQELMSEGTLKQMIKKNFVNGECILKFQLIVRWWHQILDALRYLHVHCEEPIIHRDLKSENCFLYGTSNDDYINVKIGDFGLATQVGSSGRKTMLGTVGFMAPEIFDEMYDEKVDIYAFGMLMLEVMTNRTPYDECATLIDAAAKTMSGHGPEIMHLINNPNISVVISACIHPLACFRPTAEELFCHPLFQPKVMPVEVEPNYEPGADRAEVLERFVKSLANTETRNPRFNLRLRFRDRKMLQELGLDDGESLEFDLDIYKAEDQDIPDLISNLRRDYEDKLSRAFENPKITDRKVITNSLDRLFNSIRMQMQFLVKCLLGRRWKDILDSLTTTEKAAAAKSKQEGPEGGNPESSSDSDSNISDGCSNFEIIAKCKSKWSKAKRMLDREIITYRRIAALGQEGALPITGEAQSIGKSLAATAQPTGLTGIPSPAVVNTAEGIAPLETHSAEGLDDGSYVTPTTSTVYISAGSGQQDHQQIQPGSPTTFTPHPTPIQPRGQVTQSQGGSGGVVRPSAQQQQQINQQSFSTVGQVMQSSAPVLTAAGAANVTAPQAAVGMHPGVLQGLQPSTAASSFPLLTTVSSGVNVGSMDQQQSASVNASFNYLPHQQTPAGQQVQQQQQPAANYAANNGPANYNPQQATRIGDERLNERELTSDTEVIGQTEGATNYATLPALHHTTNHQLFSIASSPTLIAKVMRSKDRLSESSWRHLVPPLSHAASASSLAYGSLHRRKNPIHGHSHQQQHHHHPRAVFGSPRLLNTVYHYPLACHASRRPLWVFSEHQSTGVMNHASWPPASITSGQNRQCQTLLSSSALCLSAPAEQLQPQSTGQTHQPPQQQQMFAPTQTQTTGVAQQQQPTQTVGGTKPKRKISQAKPQTSPLRYIIRITHIERESEGCDIPGTLRPTFHLEMPDVMNPKSELWKLSFRCNLSDTTDDIKLFEGVGYTQSNEEVDRAIKEAVAVMLRALQADENSIPLNHDFVFYPQLSPELVSLSTRCSVPPTHPPVEKIPQTGEEIGRPPSLPTTSNIVNPGVCPAATADPNGANFGIPILYCGSTHEGDLSDTTPSAESPIERNMQQGFTVVPNIPTEGGTYPSSVPSYMNQVASVVSYAGHSGLEEVPPIFTIGQPESVVYPSNSASSFPIHIDSTHFYPSESANTYDSTESLPVYATPLFGHPKDPDVFVTLKVPAHAQPLAAQFAHHLCTSRRSDPILIVPSDANTSGYMSVLYDNCSFLCSRNGIGSGFNVMPIPATSSFLEVQNKSTLTQSGGKVIRAPYKGFVIVNPEGEMHYVQRPIVILPGNAQRPLMELPLLSSDGSSVQLDDIVTLLVNLREGAGSSGTSSSATLSRDQSTVDANYFSLPLNVARPPPLLHLSQQSQQASFTRQQAQAAANFRPPLPPRLPAGSLLHTDLSGMTPSSPLDYPLPQANRPPIMVASNATRPQPTQPSQNQQLQQMLASAIAAQGIKMDQVQQQQQQPQQQQIQPNIEYLASIFSTNPSLFQAVLSAIGNNGIPASLSSQSSSANLAAANAAPQSPAPLSLWSSNASSITSNNDAVKQLLMRSSGATIADGMGGGYHAQVPPQSSGGMVPSAPPAITTQAPIASVVTPKQVPLSAPPVQPTYATMPPTQSQSHQPPATEIVYEQNTAPMQPPMVPTSPPAVIQPRMSQPTISVPIATQQQQVPQQSQVAANPPLPPPPPPPQAVLQQQQPASIPQQIQQPPQVIQQQVQQPPAPQVIPQQIQQPPAPQVIPQQVQQPPAPQVIQQHVQQPPAPQVIKQQVQQPPAPQVIPQQVQQPPPPQVIKQQVQQPPAPQVIPQQVQQPPAPQVIPQQIQQPPASQVIQQHVQQPPPPQVIKQQVQQPPTAKVIQQQPSAAQQIHHAQQQQPQPQSTQVIQPQPPQQHMTVSGSLGNQLLGNGAAEIAKIPGPHKMSAPVISMSQVQQPLITPHPPSQPVSVVSQPPLPQVVMPPTISAAAIPPQQPQPPTVPPASVTPTTPTAVQIARPPLPITTSPPAAPSKFVVSSATPILPSTAASVAGRDGASSVTSTTSQPVVPIDPSLSQAILGESAHPPAQPVPPPQSLQILPVALQNPIVPPQGQPPVAAVAAAPKKIPPKFTVTAVDDVSAPPPLPIVTNESNSLSLKAPQRRETLLKTVLDGDLSTDCPPPPTTPSNANPNSVMNTPTPSPPLCIAPPPSPPPPKSILSNPVVPSQT</sequence>
<protein>
    <submittedName>
        <fullName evidence="5">Protein kinase domain-containing protein</fullName>
    </submittedName>
</protein>
<feature type="region of interest" description="Disordered" evidence="1">
    <location>
        <begin position="95"/>
        <end position="118"/>
    </location>
</feature>
<accession>A0A0R3SRD4</accession>
<evidence type="ECO:0000313" key="3">
    <source>
        <dbReference type="EMBL" id="VDL60041.1"/>
    </source>
</evidence>
<proteinExistence type="predicted"/>
<dbReference type="STRING" id="6216.A0A0R3SRD4"/>
<dbReference type="EMBL" id="UYSG01010970">
    <property type="protein sequence ID" value="VDL60041.1"/>
    <property type="molecule type" value="Genomic_DNA"/>
</dbReference>
<feature type="compositionally biased region" description="Low complexity" evidence="1">
    <location>
        <begin position="2086"/>
        <end position="2143"/>
    </location>
</feature>
<feature type="region of interest" description="Disordered" evidence="1">
    <location>
        <begin position="1909"/>
        <end position="2143"/>
    </location>
</feature>
<dbReference type="Gene3D" id="3.30.200.20">
    <property type="entry name" value="Phosphorylase Kinase, domain 1"/>
    <property type="match status" value="1"/>
</dbReference>
<feature type="compositionally biased region" description="Low complexity" evidence="1">
    <location>
        <begin position="1055"/>
        <end position="1099"/>
    </location>
</feature>
<evidence type="ECO:0000259" key="2">
    <source>
        <dbReference type="PROSITE" id="PS50011"/>
    </source>
</evidence>
<feature type="compositionally biased region" description="Low complexity" evidence="1">
    <location>
        <begin position="1936"/>
        <end position="2027"/>
    </location>
</feature>
<dbReference type="SMART" id="SM00220">
    <property type="entry name" value="S_TKc"/>
    <property type="match status" value="1"/>
</dbReference>
<dbReference type="GO" id="GO:0005524">
    <property type="term" value="F:ATP binding"/>
    <property type="evidence" value="ECO:0007669"/>
    <property type="project" value="InterPro"/>
</dbReference>
<evidence type="ECO:0000313" key="4">
    <source>
        <dbReference type="Proteomes" id="UP000274504"/>
    </source>
</evidence>
<feature type="compositionally biased region" description="Polar residues" evidence="1">
    <location>
        <begin position="8"/>
        <end position="18"/>
    </location>
</feature>
<feature type="region of interest" description="Disordered" evidence="1">
    <location>
        <begin position="572"/>
        <end position="596"/>
    </location>
</feature>
<dbReference type="Proteomes" id="UP000274504">
    <property type="component" value="Unassembled WGS sequence"/>
</dbReference>
<dbReference type="Pfam" id="PF00069">
    <property type="entry name" value="Pkinase"/>
    <property type="match status" value="1"/>
</dbReference>